<dbReference type="InterPro" id="IPR001015">
    <property type="entry name" value="Ferrochelatase"/>
</dbReference>
<evidence type="ECO:0000313" key="2">
    <source>
        <dbReference type="Proteomes" id="UP000289555"/>
    </source>
</evidence>
<gene>
    <name evidence="1" type="ORF">HORIV_45640</name>
</gene>
<dbReference type="SUPFAM" id="SSF53800">
    <property type="entry name" value="Chelatase"/>
    <property type="match status" value="1"/>
</dbReference>
<accession>A0ABM7GNB1</accession>
<evidence type="ECO:0000313" key="1">
    <source>
        <dbReference type="EMBL" id="BBI52143.1"/>
    </source>
</evidence>
<name>A0ABM7GNB1_9GAMM</name>
<protein>
    <submittedName>
        <fullName evidence="1">Uncharacterized protein</fullName>
    </submittedName>
</protein>
<organism evidence="1 2">
    <name type="scientific">Vreelandella olivaria</name>
    <dbReference type="NCBI Taxonomy" id="390919"/>
    <lineage>
        <taxon>Bacteria</taxon>
        <taxon>Pseudomonadati</taxon>
        <taxon>Pseudomonadota</taxon>
        <taxon>Gammaproteobacteria</taxon>
        <taxon>Oceanospirillales</taxon>
        <taxon>Halomonadaceae</taxon>
        <taxon>Vreelandella</taxon>
    </lineage>
</organism>
<keyword evidence="2" id="KW-1185">Reference proteome</keyword>
<proteinExistence type="predicted"/>
<reference evidence="2" key="1">
    <citation type="journal article" date="2019" name="Microbiol. Resour. Announc.">
        <title>Complete Genome Sequence of Halomonas olivaria, a Moderately Halophilic Bacterium Isolated from Olive Processing Effluents, Obtained by Nanopore Sequencing.</title>
        <authorList>
            <person name="Nagata S."/>
            <person name="Ii K.M."/>
            <person name="Tsukimi T."/>
            <person name="Miura M.C."/>
            <person name="Galipon J."/>
            <person name="Arakawa K."/>
        </authorList>
    </citation>
    <scope>NUCLEOTIDE SEQUENCE [LARGE SCALE GENOMIC DNA]</scope>
    <source>
        <strain evidence="2">TYRC17</strain>
    </source>
</reference>
<dbReference type="Pfam" id="PF00762">
    <property type="entry name" value="Ferrochelatase"/>
    <property type="match status" value="1"/>
</dbReference>
<dbReference type="Gene3D" id="3.40.50.1400">
    <property type="match status" value="1"/>
</dbReference>
<dbReference type="EMBL" id="AP019416">
    <property type="protein sequence ID" value="BBI52143.1"/>
    <property type="molecule type" value="Genomic_DNA"/>
</dbReference>
<sequence length="65" mass="7704">MTARLKALYGDDVEVDFCMRYGNPSTESVLTRLKEKGCERIVFFRFTLSTVHRPRPRRMIRHFAP</sequence>
<dbReference type="Proteomes" id="UP000289555">
    <property type="component" value="Chromosome"/>
</dbReference>